<accession>A0A803QRT0</accession>
<dbReference type="EnsemblPlants" id="evm.model.ctgX173.2">
    <property type="protein sequence ID" value="cds.evm.model.ctgX173.2"/>
    <property type="gene ID" value="evm.TU.ctgX173.2"/>
</dbReference>
<dbReference type="AlphaFoldDB" id="A0A803QRT0"/>
<evidence type="ECO:0000313" key="3">
    <source>
        <dbReference type="Proteomes" id="UP000596661"/>
    </source>
</evidence>
<dbReference type="Gramene" id="evm.model.ctgX173.2">
    <property type="protein sequence ID" value="cds.evm.model.ctgX173.2"/>
    <property type="gene ID" value="evm.TU.ctgX173.2"/>
</dbReference>
<organism evidence="2 3">
    <name type="scientific">Cannabis sativa</name>
    <name type="common">Hemp</name>
    <name type="synonym">Marijuana</name>
    <dbReference type="NCBI Taxonomy" id="3483"/>
    <lineage>
        <taxon>Eukaryota</taxon>
        <taxon>Viridiplantae</taxon>
        <taxon>Streptophyta</taxon>
        <taxon>Embryophyta</taxon>
        <taxon>Tracheophyta</taxon>
        <taxon>Spermatophyta</taxon>
        <taxon>Magnoliopsida</taxon>
        <taxon>eudicotyledons</taxon>
        <taxon>Gunneridae</taxon>
        <taxon>Pentapetalae</taxon>
        <taxon>rosids</taxon>
        <taxon>fabids</taxon>
        <taxon>Rosales</taxon>
        <taxon>Cannabaceae</taxon>
        <taxon>Cannabis</taxon>
    </lineage>
</organism>
<feature type="region of interest" description="Disordered" evidence="1">
    <location>
        <begin position="1"/>
        <end position="26"/>
    </location>
</feature>
<proteinExistence type="predicted"/>
<sequence length="59" mass="6730">CQKKPFLEGEDVEEGKGGPTHPEPFGPRRCWTTVWVRMQMSGVNWDSMYGLIAPLLLRP</sequence>
<name>A0A803QRT0_CANSA</name>
<evidence type="ECO:0000256" key="1">
    <source>
        <dbReference type="SAM" id="MobiDB-lite"/>
    </source>
</evidence>
<keyword evidence="3" id="KW-1185">Reference proteome</keyword>
<protein>
    <submittedName>
        <fullName evidence="2">Uncharacterized protein</fullName>
    </submittedName>
</protein>
<evidence type="ECO:0000313" key="2">
    <source>
        <dbReference type="EnsemblPlants" id="cds.evm.model.ctgX173.2"/>
    </source>
</evidence>
<reference evidence="2" key="1">
    <citation type="submission" date="2021-03" db="UniProtKB">
        <authorList>
            <consortium name="EnsemblPlants"/>
        </authorList>
    </citation>
    <scope>IDENTIFICATION</scope>
</reference>
<dbReference type="Proteomes" id="UP000596661">
    <property type="component" value="Unassembled WGS sequence"/>
</dbReference>